<dbReference type="PANTHER" id="PTHR47737">
    <property type="entry name" value="GLYCINE BETAINE/PROLINE BETAINE TRANSPORT SYSTEM PERMEASE PROTEIN PROW"/>
    <property type="match status" value="1"/>
</dbReference>
<dbReference type="PROSITE" id="PS51257">
    <property type="entry name" value="PROKAR_LIPOPROTEIN"/>
    <property type="match status" value="1"/>
</dbReference>
<feature type="domain" description="ABC-type glycine betaine transport system substrate-binding" evidence="5">
    <location>
        <begin position="31"/>
        <end position="282"/>
    </location>
</feature>
<organism evidence="6 7">
    <name type="scientific">Brachybacterium hainanense</name>
    <dbReference type="NCBI Taxonomy" id="1541174"/>
    <lineage>
        <taxon>Bacteria</taxon>
        <taxon>Bacillati</taxon>
        <taxon>Actinomycetota</taxon>
        <taxon>Actinomycetes</taxon>
        <taxon>Micrococcales</taxon>
        <taxon>Dermabacteraceae</taxon>
        <taxon>Brachybacterium</taxon>
    </lineage>
</organism>
<keyword evidence="4" id="KW-0472">Membrane</keyword>
<evidence type="ECO:0000256" key="2">
    <source>
        <dbReference type="ARBA" id="ARBA00022448"/>
    </source>
</evidence>
<dbReference type="RefSeq" id="WP_376977332.1">
    <property type="nucleotide sequence ID" value="NZ_JBHLSV010000001.1"/>
</dbReference>
<evidence type="ECO:0000313" key="6">
    <source>
        <dbReference type="EMBL" id="MFC0672505.1"/>
    </source>
</evidence>
<reference evidence="6 7" key="1">
    <citation type="submission" date="2024-09" db="EMBL/GenBank/DDBJ databases">
        <authorList>
            <person name="Sun Q."/>
            <person name="Mori K."/>
        </authorList>
    </citation>
    <scope>NUCLEOTIDE SEQUENCE [LARGE SCALE GENOMIC DNA]</scope>
    <source>
        <strain evidence="6 7">CICC 10874</strain>
    </source>
</reference>
<dbReference type="InterPro" id="IPR007210">
    <property type="entry name" value="ABC_Gly_betaine_transp_sub-bd"/>
</dbReference>
<evidence type="ECO:0000256" key="4">
    <source>
        <dbReference type="ARBA" id="ARBA00023136"/>
    </source>
</evidence>
<dbReference type="Proteomes" id="UP001589793">
    <property type="component" value="Unassembled WGS sequence"/>
</dbReference>
<comment type="caution">
    <text evidence="6">The sequence shown here is derived from an EMBL/GenBank/DDBJ whole genome shotgun (WGS) entry which is preliminary data.</text>
</comment>
<evidence type="ECO:0000259" key="5">
    <source>
        <dbReference type="Pfam" id="PF04069"/>
    </source>
</evidence>
<dbReference type="Gene3D" id="3.40.190.10">
    <property type="entry name" value="Periplasmic binding protein-like II"/>
    <property type="match status" value="1"/>
</dbReference>
<sequence length="295" mass="31344">MQITRRSTLLGGGLAALALAGCSGGGASDRPIRIGYIESWTDTVSLAFVLKRQLEAMGHEVEFETLGDAALMYAALASGDIDIFSSAWPDVTHASYMEEFGGDIEDLVTYNAGAMNMLAVLDRTDITSIEELAADPGRFGGRIIGIEPGAGLTGMVTDAVIPEYGLADAGLELVTSSTAAMLAELESATDSGEDVVVTLWKPFWANQVYPVRQLEDPRGAFGEPETMHVLGRTGFAETWADAAAYIGDLALSDDQYATLEDKVVNEFGEGQEADAVEAWIEENPDVLPPLPETQG</sequence>
<keyword evidence="3" id="KW-1003">Cell membrane</keyword>
<dbReference type="PANTHER" id="PTHR47737:SF1">
    <property type="entry name" value="GLYCINE BETAINE_PROLINE BETAINE TRANSPORT SYSTEM PERMEASE PROTEIN PROW"/>
    <property type="match status" value="1"/>
</dbReference>
<keyword evidence="2" id="KW-0813">Transport</keyword>
<evidence type="ECO:0000256" key="3">
    <source>
        <dbReference type="ARBA" id="ARBA00022475"/>
    </source>
</evidence>
<proteinExistence type="predicted"/>
<dbReference type="Pfam" id="PF04069">
    <property type="entry name" value="OpuAC"/>
    <property type="match status" value="1"/>
</dbReference>
<dbReference type="EMBL" id="JBHLSV010000001">
    <property type="protein sequence ID" value="MFC0672505.1"/>
    <property type="molecule type" value="Genomic_DNA"/>
</dbReference>
<keyword evidence="7" id="KW-1185">Reference proteome</keyword>
<comment type="subcellular location">
    <subcellularLocation>
        <location evidence="1">Cell membrane</location>
    </subcellularLocation>
</comment>
<dbReference type="SUPFAM" id="SSF53850">
    <property type="entry name" value="Periplasmic binding protein-like II"/>
    <property type="match status" value="1"/>
</dbReference>
<protein>
    <submittedName>
        <fullName evidence="6">Glycine betaine ABC transporter substrate-binding protein</fullName>
    </submittedName>
</protein>
<gene>
    <name evidence="6" type="ORF">ACFFF6_00895</name>
</gene>
<dbReference type="Gene3D" id="3.40.190.100">
    <property type="entry name" value="Glycine betaine-binding periplasmic protein, domain 2"/>
    <property type="match status" value="1"/>
</dbReference>
<evidence type="ECO:0000256" key="1">
    <source>
        <dbReference type="ARBA" id="ARBA00004236"/>
    </source>
</evidence>
<evidence type="ECO:0000313" key="7">
    <source>
        <dbReference type="Proteomes" id="UP001589793"/>
    </source>
</evidence>
<accession>A0ABV6R691</accession>
<dbReference type="CDD" id="cd13639">
    <property type="entry name" value="PBP2_OpuAC_like"/>
    <property type="match status" value="1"/>
</dbReference>
<name>A0ABV6R691_9MICO</name>